<reference evidence="6 7" key="1">
    <citation type="submission" date="2022-12" db="EMBL/GenBank/DDBJ databases">
        <title>Chromosome-level genome of Tegillarca granosa.</title>
        <authorList>
            <person name="Kim J."/>
        </authorList>
    </citation>
    <scope>NUCLEOTIDE SEQUENCE [LARGE SCALE GENOMIC DNA]</scope>
    <source>
        <strain evidence="6">Teg-2019</strain>
        <tissue evidence="6">Adductor muscle</tissue>
    </source>
</reference>
<evidence type="ECO:0000256" key="2">
    <source>
        <dbReference type="ARBA" id="ARBA00016372"/>
    </source>
</evidence>
<proteinExistence type="inferred from homology"/>
<feature type="domain" description="AAR2 C-terminal" evidence="4">
    <location>
        <begin position="189"/>
        <end position="231"/>
    </location>
</feature>
<dbReference type="InterPro" id="IPR038516">
    <property type="entry name" value="AAR2_N_sf"/>
</dbReference>
<evidence type="ECO:0000256" key="3">
    <source>
        <dbReference type="ARBA" id="ARBA00030625"/>
    </source>
</evidence>
<dbReference type="Pfam" id="PF05282">
    <property type="entry name" value="AAR2"/>
    <property type="match status" value="2"/>
</dbReference>
<dbReference type="PANTHER" id="PTHR12689:SF4">
    <property type="entry name" value="PROTEIN AAR2 HOMOLOG"/>
    <property type="match status" value="1"/>
</dbReference>
<evidence type="ECO:0000256" key="1">
    <source>
        <dbReference type="ARBA" id="ARBA00006281"/>
    </source>
</evidence>
<gene>
    <name evidence="6" type="ORF">KUTeg_001070</name>
</gene>
<keyword evidence="7" id="KW-1185">Reference proteome</keyword>
<organism evidence="6 7">
    <name type="scientific">Tegillarca granosa</name>
    <name type="common">Malaysian cockle</name>
    <name type="synonym">Anadara granosa</name>
    <dbReference type="NCBI Taxonomy" id="220873"/>
    <lineage>
        <taxon>Eukaryota</taxon>
        <taxon>Metazoa</taxon>
        <taxon>Spiralia</taxon>
        <taxon>Lophotrochozoa</taxon>
        <taxon>Mollusca</taxon>
        <taxon>Bivalvia</taxon>
        <taxon>Autobranchia</taxon>
        <taxon>Pteriomorphia</taxon>
        <taxon>Arcoida</taxon>
        <taxon>Arcoidea</taxon>
        <taxon>Arcidae</taxon>
        <taxon>Tegillarca</taxon>
    </lineage>
</organism>
<dbReference type="InterPro" id="IPR038514">
    <property type="entry name" value="AAR2_C_sf"/>
</dbReference>
<accession>A0ABQ9G0B8</accession>
<comment type="similarity">
    <text evidence="1">Belongs to the AAR2 family.</text>
</comment>
<feature type="domain" description="AAR2 N-terminal" evidence="5">
    <location>
        <begin position="12"/>
        <end position="128"/>
    </location>
</feature>
<name>A0ABQ9G0B8_TEGGR</name>
<evidence type="ECO:0000259" key="4">
    <source>
        <dbReference type="Pfam" id="PF05282"/>
    </source>
</evidence>
<sequence>MDQERAQMLFREGATLIFLDVPQGTEFGIDYNSWTVCSEFKGVKMIPPGIHFIYYSKNGDTAPRTGFFYNFKQKEVVVKKWDSYREVQFASKRAVSTTTHQTDHGMNYKKWVSLSNHITPGVMNRLQPVTGKICSVTEFISESSNTKSRKAAAANSDGKTYKSGTFSRDAESKIPDMKTKPGTEIRFSLFPKRYKENATPAEITHGGMDSSFQLDSMLSTYFTNDKTELLGNNFLTTTLQEFFANLENEIDVDKKLQKKGLKFRDHLTQKFKWDFTSESDEYAPCHWVPDNT</sequence>
<dbReference type="PANTHER" id="PTHR12689">
    <property type="entry name" value="A1 CISTRON SPLICING FACTOR AAR2-RELATED"/>
    <property type="match status" value="1"/>
</dbReference>
<dbReference type="InterPro" id="IPR033648">
    <property type="entry name" value="AAR2_C"/>
</dbReference>
<dbReference type="Pfam" id="PF20981">
    <property type="entry name" value="AAR2_1st"/>
    <property type="match status" value="1"/>
</dbReference>
<dbReference type="EMBL" id="JARBDR010000095">
    <property type="protein sequence ID" value="KAJ8321388.1"/>
    <property type="molecule type" value="Genomic_DNA"/>
</dbReference>
<dbReference type="InterPro" id="IPR007946">
    <property type="entry name" value="AAR2"/>
</dbReference>
<evidence type="ECO:0000259" key="5">
    <source>
        <dbReference type="Pfam" id="PF20981"/>
    </source>
</evidence>
<protein>
    <recommendedName>
        <fullName evidence="2">Protein AAR2 homolog</fullName>
    </recommendedName>
    <alternativeName>
        <fullName evidence="3">AAR2 splicing factor homolog</fullName>
    </alternativeName>
</protein>
<evidence type="ECO:0000313" key="7">
    <source>
        <dbReference type="Proteomes" id="UP001217089"/>
    </source>
</evidence>
<dbReference type="InterPro" id="IPR033647">
    <property type="entry name" value="Aar2_N"/>
</dbReference>
<evidence type="ECO:0000313" key="6">
    <source>
        <dbReference type="EMBL" id="KAJ8321388.1"/>
    </source>
</evidence>
<dbReference type="Proteomes" id="UP001217089">
    <property type="component" value="Unassembled WGS sequence"/>
</dbReference>
<dbReference type="Gene3D" id="2.60.34.20">
    <property type="match status" value="1"/>
</dbReference>
<dbReference type="Gene3D" id="1.25.40.550">
    <property type="entry name" value="Aar2, C-terminal domain-like"/>
    <property type="match status" value="1"/>
</dbReference>
<feature type="domain" description="AAR2 C-terminal" evidence="4">
    <location>
        <begin position="232"/>
        <end position="275"/>
    </location>
</feature>
<comment type="caution">
    <text evidence="6">The sequence shown here is derived from an EMBL/GenBank/DDBJ whole genome shotgun (WGS) entry which is preliminary data.</text>
</comment>
<dbReference type="CDD" id="cd13777">
    <property type="entry name" value="Aar2_N"/>
    <property type="match status" value="1"/>
</dbReference>